<accession>A0ABV3RE39</accession>
<protein>
    <submittedName>
        <fullName evidence="1">Uncharacterized protein</fullName>
    </submittedName>
</protein>
<sequence length="81" mass="8857">MWRVTDKFNAVGTSGKEYVIVEMSDLPEGASADSLDPEGTRSRKHMLEDGRALNTEKDGTFILVETDEVLKATSPSAQVRA</sequence>
<comment type="caution">
    <text evidence="1">The sequence shown here is derived from an EMBL/GenBank/DDBJ whole genome shotgun (WGS) entry which is preliminary data.</text>
</comment>
<gene>
    <name evidence="1" type="ORF">ABUH87_14370</name>
</gene>
<keyword evidence="2" id="KW-1185">Reference proteome</keyword>
<organism evidence="1 2">
    <name type="scientific">Novosphingobium rhizovicinum</name>
    <dbReference type="NCBI Taxonomy" id="3228928"/>
    <lineage>
        <taxon>Bacteria</taxon>
        <taxon>Pseudomonadati</taxon>
        <taxon>Pseudomonadota</taxon>
        <taxon>Alphaproteobacteria</taxon>
        <taxon>Sphingomonadales</taxon>
        <taxon>Sphingomonadaceae</taxon>
        <taxon>Novosphingobium</taxon>
    </lineage>
</organism>
<evidence type="ECO:0000313" key="1">
    <source>
        <dbReference type="EMBL" id="MEW9856320.1"/>
    </source>
</evidence>
<dbReference type="EMBL" id="JBFNXR010000052">
    <property type="protein sequence ID" value="MEW9856320.1"/>
    <property type="molecule type" value="Genomic_DNA"/>
</dbReference>
<dbReference type="Proteomes" id="UP001556118">
    <property type="component" value="Unassembled WGS sequence"/>
</dbReference>
<dbReference type="RefSeq" id="WP_367774730.1">
    <property type="nucleotide sequence ID" value="NZ_JBFNXR010000052.1"/>
</dbReference>
<reference evidence="1 2" key="1">
    <citation type="submission" date="2024-06" db="EMBL/GenBank/DDBJ databases">
        <title>Novosphingobium rhizovicinus M1R2S20.</title>
        <authorList>
            <person name="Sun J.-Q."/>
        </authorList>
    </citation>
    <scope>NUCLEOTIDE SEQUENCE [LARGE SCALE GENOMIC DNA]</scope>
    <source>
        <strain evidence="1 2">M1R2S20</strain>
    </source>
</reference>
<evidence type="ECO:0000313" key="2">
    <source>
        <dbReference type="Proteomes" id="UP001556118"/>
    </source>
</evidence>
<proteinExistence type="predicted"/>
<name>A0ABV3RE39_9SPHN</name>